<dbReference type="STRING" id="717606.PaecuDRAFT_1535"/>
<dbReference type="OrthoDB" id="9797829at2"/>
<organism evidence="3 4">
    <name type="scientific">Paenibacillus curdlanolyticus YK9</name>
    <dbReference type="NCBI Taxonomy" id="717606"/>
    <lineage>
        <taxon>Bacteria</taxon>
        <taxon>Bacillati</taxon>
        <taxon>Bacillota</taxon>
        <taxon>Bacilli</taxon>
        <taxon>Bacillales</taxon>
        <taxon>Paenibacillaceae</taxon>
        <taxon>Paenibacillus</taxon>
    </lineage>
</organism>
<dbReference type="SUPFAM" id="SSF53756">
    <property type="entry name" value="UDP-Glycosyltransferase/glycogen phosphorylase"/>
    <property type="match status" value="1"/>
</dbReference>
<proteinExistence type="predicted"/>
<keyword evidence="4" id="KW-1185">Reference proteome</keyword>
<evidence type="ECO:0000313" key="3">
    <source>
        <dbReference type="EMBL" id="EFM11927.1"/>
    </source>
</evidence>
<dbReference type="Pfam" id="PF00534">
    <property type="entry name" value="Glycos_transf_1"/>
    <property type="match status" value="1"/>
</dbReference>
<dbReference type="RefSeq" id="WP_006037546.1">
    <property type="nucleotide sequence ID" value="NZ_AEDD01000003.1"/>
</dbReference>
<dbReference type="GO" id="GO:0009103">
    <property type="term" value="P:lipopolysaccharide biosynthetic process"/>
    <property type="evidence" value="ECO:0007669"/>
    <property type="project" value="TreeGrafter"/>
</dbReference>
<protein>
    <submittedName>
        <fullName evidence="3">Glycosyl transferase group 1</fullName>
    </submittedName>
</protein>
<dbReference type="InterPro" id="IPR001296">
    <property type="entry name" value="Glyco_trans_1"/>
</dbReference>
<dbReference type="PANTHER" id="PTHR46401:SF2">
    <property type="entry name" value="GLYCOSYLTRANSFERASE WBBK-RELATED"/>
    <property type="match status" value="1"/>
</dbReference>
<name>E0I7B1_9BACL</name>
<feature type="domain" description="Glycosyl transferase family 1" evidence="2">
    <location>
        <begin position="188"/>
        <end position="343"/>
    </location>
</feature>
<gene>
    <name evidence="3" type="ORF">PaecuDRAFT_1535</name>
</gene>
<dbReference type="Proteomes" id="UP000005387">
    <property type="component" value="Unassembled WGS sequence"/>
</dbReference>
<evidence type="ECO:0000313" key="4">
    <source>
        <dbReference type="Proteomes" id="UP000005387"/>
    </source>
</evidence>
<dbReference type="eggNOG" id="COG0438">
    <property type="taxonomic scope" value="Bacteria"/>
</dbReference>
<reference evidence="3 4" key="1">
    <citation type="submission" date="2010-07" db="EMBL/GenBank/DDBJ databases">
        <title>The draft genome of Paenibacillus curdlanolyticus YK9.</title>
        <authorList>
            <consortium name="US DOE Joint Genome Institute (JGI-PGF)"/>
            <person name="Lucas S."/>
            <person name="Copeland A."/>
            <person name="Lapidus A."/>
            <person name="Cheng J.-F."/>
            <person name="Bruce D."/>
            <person name="Goodwin L."/>
            <person name="Pitluck S."/>
            <person name="Land M.L."/>
            <person name="Hauser L."/>
            <person name="Chang Y.-J."/>
            <person name="Jeffries C."/>
            <person name="Anderson I.J."/>
            <person name="Johnson E."/>
            <person name="Loganathan U."/>
            <person name="Mulhopadhyay B."/>
            <person name="Kyrpides N."/>
            <person name="Woyke T.J."/>
        </authorList>
    </citation>
    <scope>NUCLEOTIDE SEQUENCE [LARGE SCALE GENOMIC DNA]</scope>
    <source>
        <strain evidence="3 4">YK9</strain>
    </source>
</reference>
<dbReference type="CDD" id="cd03809">
    <property type="entry name" value="GT4_MtfB-like"/>
    <property type="match status" value="1"/>
</dbReference>
<dbReference type="GO" id="GO:0016757">
    <property type="term" value="F:glycosyltransferase activity"/>
    <property type="evidence" value="ECO:0007669"/>
    <property type="project" value="InterPro"/>
</dbReference>
<dbReference type="Gene3D" id="3.40.50.2000">
    <property type="entry name" value="Glycogen Phosphorylase B"/>
    <property type="match status" value="2"/>
</dbReference>
<evidence type="ECO:0000259" key="2">
    <source>
        <dbReference type="Pfam" id="PF00534"/>
    </source>
</evidence>
<accession>E0I7B1</accession>
<dbReference type="AlphaFoldDB" id="E0I7B1"/>
<evidence type="ECO:0000256" key="1">
    <source>
        <dbReference type="ARBA" id="ARBA00022679"/>
    </source>
</evidence>
<keyword evidence="1 3" id="KW-0808">Transferase</keyword>
<dbReference type="EMBL" id="AEDD01000003">
    <property type="protein sequence ID" value="EFM11927.1"/>
    <property type="molecule type" value="Genomic_DNA"/>
</dbReference>
<dbReference type="PANTHER" id="PTHR46401">
    <property type="entry name" value="GLYCOSYLTRANSFERASE WBBK-RELATED"/>
    <property type="match status" value="1"/>
</dbReference>
<sequence length="368" mass="41467">MSKETIIINGRFLEQRITGVQRVAYEFVKSLDELIKEDLSFTKYNFILYCPKGSSDKIQLNNIPVMETGLFNGHLWEQISLPLISFGKTIINLCGPAPILKKKQMVTIHDAAIYANSDNFSASFKLWYKTMFFFFKIRSLKIITVSNFSKSELVKYCSFDKEKVKAVHLGVDHFSVPTNEVSEDTILSKFQIEKGQFVLAVSSMAPNKNFKSVVQAMEKLKMTDYKCVIVGGNFSKVFTSSSEDNYQKNQEINYLGYVTDEELGVLYKNAACFIYPSFYEGFGLPPIEAMSCGCPVIVSNAASLPEVCGAGVVYCNPHDYMDIAQKIEELLKDRELRTSLSASGVRHANTYRWKSFASGVCSELSEIK</sequence>